<organism evidence="1 2">
    <name type="scientific">Apium graveolens</name>
    <name type="common">Celery</name>
    <dbReference type="NCBI Taxonomy" id="4045"/>
    <lineage>
        <taxon>Eukaryota</taxon>
        <taxon>Viridiplantae</taxon>
        <taxon>Streptophyta</taxon>
        <taxon>Embryophyta</taxon>
        <taxon>Tracheophyta</taxon>
        <taxon>Spermatophyta</taxon>
        <taxon>Magnoliopsida</taxon>
        <taxon>eudicotyledons</taxon>
        <taxon>Gunneridae</taxon>
        <taxon>Pentapetalae</taxon>
        <taxon>asterids</taxon>
        <taxon>campanulids</taxon>
        <taxon>Apiales</taxon>
        <taxon>Apiaceae</taxon>
        <taxon>Apioideae</taxon>
        <taxon>apioid superclade</taxon>
        <taxon>Apieae</taxon>
        <taxon>Apium</taxon>
    </lineage>
</organism>
<reference evidence="1" key="1">
    <citation type="submission" date="2020-01" db="EMBL/GenBank/DDBJ databases">
        <title>The Celery Genome Sequence Reveals Sequential Paleo-tetraploidization, Resistance Gene Elimination, Karyotype Evolution, and Functional Innovation in Apiales.</title>
        <authorList>
            <person name="Song X."/>
        </authorList>
    </citation>
    <scope>NUCLEOTIDE SEQUENCE</scope>
    <source>
        <tissue evidence="1">Leaf</tissue>
    </source>
</reference>
<accession>A0A6L5BB95</accession>
<proteinExistence type="predicted"/>
<name>A0A6L5BB95_APIGR</name>
<dbReference type="AlphaFoldDB" id="A0A6L5BB95"/>
<sequence length="84" mass="9300">MAHSRIVRFVTEVAPPQIVSVMRNRTSKILDTINEDDREISVNDSHMFAATSSSPMSSSAASPYKKIPSCFTQKFQGAFTKFGN</sequence>
<dbReference type="PANTHER" id="PTHR35101">
    <property type="entry name" value="OS02G0162600 PROTEIN"/>
    <property type="match status" value="1"/>
</dbReference>
<evidence type="ECO:0000313" key="1">
    <source>
        <dbReference type="EMBL" id="KAF1002768.1"/>
    </source>
</evidence>
<evidence type="ECO:0000313" key="2">
    <source>
        <dbReference type="Proteomes" id="UP000593563"/>
    </source>
</evidence>
<comment type="caution">
    <text evidence="1">The sequence shown here is derived from an EMBL/GenBank/DDBJ whole genome shotgun (WGS) entry which is preliminary data.</text>
</comment>
<keyword evidence="2" id="KW-1185">Reference proteome</keyword>
<gene>
    <name evidence="1" type="ORF">AG4045_023404</name>
</gene>
<dbReference type="EMBL" id="WRXP01000436">
    <property type="protein sequence ID" value="KAF1002768.1"/>
    <property type="molecule type" value="Genomic_DNA"/>
</dbReference>
<dbReference type="PANTHER" id="PTHR35101:SF12">
    <property type="entry name" value="OS02G0162600 PROTEIN"/>
    <property type="match status" value="1"/>
</dbReference>
<protein>
    <submittedName>
        <fullName evidence="1">Uncharacterized protein</fullName>
    </submittedName>
</protein>
<dbReference type="Proteomes" id="UP000593563">
    <property type="component" value="Unassembled WGS sequence"/>
</dbReference>